<evidence type="ECO:0000313" key="5">
    <source>
        <dbReference type="Proteomes" id="UP000550260"/>
    </source>
</evidence>
<evidence type="ECO:0008006" key="6">
    <source>
        <dbReference type="Google" id="ProtNLM"/>
    </source>
</evidence>
<feature type="transmembrane region" description="Helical" evidence="1">
    <location>
        <begin position="98"/>
        <end position="116"/>
    </location>
</feature>
<comment type="caution">
    <text evidence="3">The sequence shown here is derived from an EMBL/GenBank/DDBJ whole genome shotgun (WGS) entry which is preliminary data.</text>
</comment>
<evidence type="ECO:0000313" key="3">
    <source>
        <dbReference type="EMBL" id="PKV96860.1"/>
    </source>
</evidence>
<accession>A0A8E1VUR3</accession>
<dbReference type="OrthoDB" id="4950343at2"/>
<proteinExistence type="predicted"/>
<feature type="transmembrane region" description="Helical" evidence="1">
    <location>
        <begin position="44"/>
        <end position="62"/>
    </location>
</feature>
<evidence type="ECO:0000313" key="2">
    <source>
        <dbReference type="EMBL" id="MBB2498654.1"/>
    </source>
</evidence>
<protein>
    <recommendedName>
        <fullName evidence="6">SPW repeat-containing protein</fullName>
    </recommendedName>
</protein>
<evidence type="ECO:0000313" key="4">
    <source>
        <dbReference type="Proteomes" id="UP000233750"/>
    </source>
</evidence>
<sequence>MNGGAPMRIGWICLAVVSAGILGFGIVVAIVPPAGDALLYRTDALATAGLGLFGGLIAVVPFRAGERWAWFALWFYPLFWLAHLVFRLPPGTDHVHQVVFVVLSLAGLLLPVRSFFRTPAEGQHARR</sequence>
<keyword evidence="1" id="KW-0812">Transmembrane</keyword>
<accession>A0A2N3WSM6</accession>
<evidence type="ECO:0000256" key="1">
    <source>
        <dbReference type="SAM" id="Phobius"/>
    </source>
</evidence>
<reference evidence="2 5" key="2">
    <citation type="submission" date="2020-08" db="EMBL/GenBank/DDBJ databases">
        <title>Amycolatopsis echigonensis JCM 21831.</title>
        <authorList>
            <person name="Tedsree N."/>
            <person name="Kuncharoen N."/>
            <person name="Likhitwitayawuid K."/>
            <person name="Tanasupawat S."/>
        </authorList>
    </citation>
    <scope>NUCLEOTIDE SEQUENCE [LARGE SCALE GENOMIC DNA]</scope>
    <source>
        <strain evidence="2 5">JCM 21831</strain>
    </source>
</reference>
<keyword evidence="1" id="KW-1133">Transmembrane helix</keyword>
<keyword evidence="1" id="KW-0472">Membrane</keyword>
<dbReference type="Proteomes" id="UP000233750">
    <property type="component" value="Unassembled WGS sequence"/>
</dbReference>
<gene>
    <name evidence="3" type="ORF">ATK30_7824</name>
    <name evidence="2" type="ORF">H5411_05835</name>
</gene>
<organism evidence="3 4">
    <name type="scientific">Amycolatopsis echigonensis</name>
    <dbReference type="NCBI Taxonomy" id="2576905"/>
    <lineage>
        <taxon>Bacteria</taxon>
        <taxon>Bacillati</taxon>
        <taxon>Actinomycetota</taxon>
        <taxon>Actinomycetes</taxon>
        <taxon>Pseudonocardiales</taxon>
        <taxon>Pseudonocardiaceae</taxon>
        <taxon>Amycolatopsis</taxon>
    </lineage>
</organism>
<reference evidence="3 4" key="1">
    <citation type="submission" date="2017-12" db="EMBL/GenBank/DDBJ databases">
        <title>Sequencing the genomes of 1000 Actinobacteria strains.</title>
        <authorList>
            <person name="Klenk H.-P."/>
        </authorList>
    </citation>
    <scope>NUCLEOTIDE SEQUENCE [LARGE SCALE GENOMIC DNA]</scope>
    <source>
        <strain evidence="3 4">DSM 45165</strain>
    </source>
</reference>
<dbReference type="AlphaFoldDB" id="A0A2N3WSM6"/>
<feature type="transmembrane region" description="Helical" evidence="1">
    <location>
        <begin position="12"/>
        <end position="32"/>
    </location>
</feature>
<keyword evidence="4" id="KW-1185">Reference proteome</keyword>
<dbReference type="EMBL" id="JACJHR010000005">
    <property type="protein sequence ID" value="MBB2498654.1"/>
    <property type="molecule type" value="Genomic_DNA"/>
</dbReference>
<dbReference type="Proteomes" id="UP000550260">
    <property type="component" value="Unassembled WGS sequence"/>
</dbReference>
<feature type="transmembrane region" description="Helical" evidence="1">
    <location>
        <begin position="69"/>
        <end position="86"/>
    </location>
</feature>
<name>A0A2N3WSM6_9PSEU</name>
<dbReference type="EMBL" id="PJMY01000003">
    <property type="protein sequence ID" value="PKV96860.1"/>
    <property type="molecule type" value="Genomic_DNA"/>
</dbReference>
<dbReference type="RefSeq" id="WP_101439657.1">
    <property type="nucleotide sequence ID" value="NZ_JACJHR010000005.1"/>
</dbReference>